<evidence type="ECO:0000313" key="3">
    <source>
        <dbReference type="Proteomes" id="UP000054538"/>
    </source>
</evidence>
<accession>A0A0D0C6R6</accession>
<dbReference type="EMBL" id="KN826477">
    <property type="protein sequence ID" value="KIK78777.1"/>
    <property type="molecule type" value="Genomic_DNA"/>
</dbReference>
<name>A0A0D0C6R6_9AGAM</name>
<evidence type="ECO:0000256" key="1">
    <source>
        <dbReference type="SAM" id="MobiDB-lite"/>
    </source>
</evidence>
<reference evidence="2 3" key="1">
    <citation type="submission" date="2014-04" db="EMBL/GenBank/DDBJ databases">
        <authorList>
            <consortium name="DOE Joint Genome Institute"/>
            <person name="Kuo A."/>
            <person name="Kohler A."/>
            <person name="Jargeat P."/>
            <person name="Nagy L.G."/>
            <person name="Floudas D."/>
            <person name="Copeland A."/>
            <person name="Barry K.W."/>
            <person name="Cichocki N."/>
            <person name="Veneault-Fourrey C."/>
            <person name="LaButti K."/>
            <person name="Lindquist E.A."/>
            <person name="Lipzen A."/>
            <person name="Lundell T."/>
            <person name="Morin E."/>
            <person name="Murat C."/>
            <person name="Sun H."/>
            <person name="Tunlid A."/>
            <person name="Henrissat B."/>
            <person name="Grigoriev I.V."/>
            <person name="Hibbett D.S."/>
            <person name="Martin F."/>
            <person name="Nordberg H.P."/>
            <person name="Cantor M.N."/>
            <person name="Hua S.X."/>
        </authorList>
    </citation>
    <scope>NUCLEOTIDE SEQUENCE [LARGE SCALE GENOMIC DNA]</scope>
    <source>
        <strain evidence="2 3">Ve08.2h10</strain>
    </source>
</reference>
<feature type="compositionally biased region" description="Polar residues" evidence="1">
    <location>
        <begin position="10"/>
        <end position="37"/>
    </location>
</feature>
<gene>
    <name evidence="2" type="ORF">PAXRUDRAFT_16688</name>
</gene>
<organism evidence="2 3">
    <name type="scientific">Paxillus rubicundulus Ve08.2h10</name>
    <dbReference type="NCBI Taxonomy" id="930991"/>
    <lineage>
        <taxon>Eukaryota</taxon>
        <taxon>Fungi</taxon>
        <taxon>Dikarya</taxon>
        <taxon>Basidiomycota</taxon>
        <taxon>Agaricomycotina</taxon>
        <taxon>Agaricomycetes</taxon>
        <taxon>Agaricomycetidae</taxon>
        <taxon>Boletales</taxon>
        <taxon>Paxilineae</taxon>
        <taxon>Paxillaceae</taxon>
        <taxon>Paxillus</taxon>
    </lineage>
</organism>
<dbReference type="InParanoid" id="A0A0D0C6R6"/>
<reference evidence="3" key="2">
    <citation type="submission" date="2015-01" db="EMBL/GenBank/DDBJ databases">
        <title>Evolutionary Origins and Diversification of the Mycorrhizal Mutualists.</title>
        <authorList>
            <consortium name="DOE Joint Genome Institute"/>
            <consortium name="Mycorrhizal Genomics Consortium"/>
            <person name="Kohler A."/>
            <person name="Kuo A."/>
            <person name="Nagy L.G."/>
            <person name="Floudas D."/>
            <person name="Copeland A."/>
            <person name="Barry K.W."/>
            <person name="Cichocki N."/>
            <person name="Veneault-Fourrey C."/>
            <person name="LaButti K."/>
            <person name="Lindquist E.A."/>
            <person name="Lipzen A."/>
            <person name="Lundell T."/>
            <person name="Morin E."/>
            <person name="Murat C."/>
            <person name="Riley R."/>
            <person name="Ohm R."/>
            <person name="Sun H."/>
            <person name="Tunlid A."/>
            <person name="Henrissat B."/>
            <person name="Grigoriev I.V."/>
            <person name="Hibbett D.S."/>
            <person name="Martin F."/>
        </authorList>
    </citation>
    <scope>NUCLEOTIDE SEQUENCE [LARGE SCALE GENOMIC DNA]</scope>
    <source>
        <strain evidence="3">Ve08.2h10</strain>
    </source>
</reference>
<dbReference type="AlphaFoldDB" id="A0A0D0C6R6"/>
<dbReference type="Proteomes" id="UP000054538">
    <property type="component" value="Unassembled WGS sequence"/>
</dbReference>
<feature type="region of interest" description="Disordered" evidence="1">
    <location>
        <begin position="1"/>
        <end position="49"/>
    </location>
</feature>
<evidence type="ECO:0000313" key="2">
    <source>
        <dbReference type="EMBL" id="KIK78777.1"/>
    </source>
</evidence>
<sequence length="85" mass="9194">MYHKPRSKKLQISSLTNAPTSLNLKPMTPSVSMSNETAGDLTPLAPPYIASTVPSPPAHPTLNLHCMTQTSKPMEHGQLLFVKLA</sequence>
<dbReference type="HOGENOM" id="CLU_2513290_0_0_1"/>
<keyword evidence="3" id="KW-1185">Reference proteome</keyword>
<proteinExistence type="predicted"/>
<protein>
    <submittedName>
        <fullName evidence="2">Uncharacterized protein</fullName>
    </submittedName>
</protein>